<protein>
    <submittedName>
        <fullName evidence="1">Uncharacterized protein</fullName>
    </submittedName>
</protein>
<dbReference type="STRING" id="862517.HMPREF9225_1179"/>
<reference evidence="1 2" key="1">
    <citation type="submission" date="2010-07" db="EMBL/GenBank/DDBJ databases">
        <authorList>
            <person name="Muzny D."/>
            <person name="Qin X."/>
            <person name="Deng J."/>
            <person name="Jiang H."/>
            <person name="Liu Y."/>
            <person name="Qu J."/>
            <person name="Song X.-Z."/>
            <person name="Zhang L."/>
            <person name="Thornton R."/>
            <person name="Coyle M."/>
            <person name="Francisco L."/>
            <person name="Jackson L."/>
            <person name="Javaid M."/>
            <person name="Korchina V."/>
            <person name="Kovar C."/>
            <person name="Mata R."/>
            <person name="Mathew T."/>
            <person name="Ngo R."/>
            <person name="Nguyen L."/>
            <person name="Nguyen N."/>
            <person name="Okwuonu G."/>
            <person name="Ongeri F."/>
            <person name="Pham C."/>
            <person name="Simmons D."/>
            <person name="Wilczek-Boney K."/>
            <person name="Hale W."/>
            <person name="Jakkamsetti A."/>
            <person name="Pham P."/>
            <person name="Ruth R."/>
            <person name="San Lucas F."/>
            <person name="Warren J."/>
            <person name="Zhang J."/>
            <person name="Zhao Z."/>
            <person name="Zhou C."/>
            <person name="Zhu D."/>
            <person name="Lee S."/>
            <person name="Bess C."/>
            <person name="Blankenburg K."/>
            <person name="Forbes L."/>
            <person name="Fu Q."/>
            <person name="Gubbala S."/>
            <person name="Hirani K."/>
            <person name="Jayaseelan J.C."/>
            <person name="Lara F."/>
            <person name="Munidasa M."/>
            <person name="Palculict T."/>
            <person name="Patil S."/>
            <person name="Pu L.-L."/>
            <person name="Saada N."/>
            <person name="Tang L."/>
            <person name="Weissenberger G."/>
            <person name="Zhu Y."/>
            <person name="Hemphill L."/>
            <person name="Shang Y."/>
            <person name="Youmans B."/>
            <person name="Ayvaz T."/>
            <person name="Ross M."/>
            <person name="Santibanez J."/>
            <person name="Aqrawi P."/>
            <person name="Gross S."/>
            <person name="Joshi V."/>
            <person name="Fowler G."/>
            <person name="Nazareth L."/>
            <person name="Reid J."/>
            <person name="Worley K."/>
            <person name="Petrosino J."/>
            <person name="Highlander S."/>
            <person name="Gibbs R."/>
        </authorList>
    </citation>
    <scope>NUCLEOTIDE SEQUENCE [LARGE SCALE GENOMIC DNA]</scope>
    <source>
        <strain evidence="1 2">ATCC BAA-1640</strain>
    </source>
</reference>
<dbReference type="Proteomes" id="UP000003280">
    <property type="component" value="Unassembled WGS sequence"/>
</dbReference>
<name>E0NLU9_9FIRM</name>
<sequence length="40" mass="4689">MIIIFVAEIFSRQGTDHVEAIEKESDGLFSESTIYWKNRK</sequence>
<dbReference type="HOGENOM" id="CLU_3293975_0_0_9"/>
<dbReference type="EMBL" id="AEEH01000043">
    <property type="protein sequence ID" value="EFM25290.1"/>
    <property type="molecule type" value="Genomic_DNA"/>
</dbReference>
<gene>
    <name evidence="1" type="ORF">HMPREF9225_1179</name>
</gene>
<keyword evidence="2" id="KW-1185">Reference proteome</keyword>
<comment type="caution">
    <text evidence="1">The sequence shown here is derived from an EMBL/GenBank/DDBJ whole genome shotgun (WGS) entry which is preliminary data.</text>
</comment>
<evidence type="ECO:0000313" key="2">
    <source>
        <dbReference type="Proteomes" id="UP000003280"/>
    </source>
</evidence>
<proteinExistence type="predicted"/>
<dbReference type="AlphaFoldDB" id="E0NLU9"/>
<evidence type="ECO:0000313" key="1">
    <source>
        <dbReference type="EMBL" id="EFM25290.1"/>
    </source>
</evidence>
<accession>E0NLU9</accession>
<organism evidence="1 2">
    <name type="scientific">Peptoniphilus duerdenii ATCC BAA-1640</name>
    <dbReference type="NCBI Taxonomy" id="862517"/>
    <lineage>
        <taxon>Bacteria</taxon>
        <taxon>Bacillati</taxon>
        <taxon>Bacillota</taxon>
        <taxon>Tissierellia</taxon>
        <taxon>Tissierellales</taxon>
        <taxon>Peptoniphilaceae</taxon>
        <taxon>Peptoniphilus</taxon>
    </lineage>
</organism>